<dbReference type="PROSITE" id="PS01039">
    <property type="entry name" value="SBP_BACTERIAL_3"/>
    <property type="match status" value="1"/>
</dbReference>
<dbReference type="EMBL" id="CP008947">
    <property type="protein sequence ID" value="AII05924.1"/>
    <property type="molecule type" value="Genomic_DNA"/>
</dbReference>
<feature type="domain" description="Solute-binding protein family 3/N-terminal" evidence="5">
    <location>
        <begin position="7"/>
        <end position="234"/>
    </location>
</feature>
<name>A0A076ER39_RHOOP</name>
<dbReference type="PANTHER" id="PTHR35936:SF17">
    <property type="entry name" value="ARGININE-BINDING EXTRACELLULAR PROTEIN ARTP"/>
    <property type="match status" value="1"/>
</dbReference>
<dbReference type="Pfam" id="PF00497">
    <property type="entry name" value="SBP_bac_3"/>
    <property type="match status" value="1"/>
</dbReference>
<proteinExistence type="inferred from homology"/>
<evidence type="ECO:0000313" key="6">
    <source>
        <dbReference type="EMBL" id="AII05924.1"/>
    </source>
</evidence>
<dbReference type="Proteomes" id="UP000028488">
    <property type="component" value="Chromosome"/>
</dbReference>
<dbReference type="InterPro" id="IPR018313">
    <property type="entry name" value="SBP_3_CS"/>
</dbReference>
<comment type="subcellular location">
    <subcellularLocation>
        <location evidence="1">Cell envelope</location>
    </subcellularLocation>
</comment>
<dbReference type="PANTHER" id="PTHR35936">
    <property type="entry name" value="MEMBRANE-BOUND LYTIC MUREIN TRANSGLYCOSYLASE F"/>
    <property type="match status" value="1"/>
</dbReference>
<organism evidence="6 7">
    <name type="scientific">Rhodococcus opacus</name>
    <name type="common">Nocardia opaca</name>
    <dbReference type="NCBI Taxonomy" id="37919"/>
    <lineage>
        <taxon>Bacteria</taxon>
        <taxon>Bacillati</taxon>
        <taxon>Actinomycetota</taxon>
        <taxon>Actinomycetes</taxon>
        <taxon>Mycobacteriales</taxon>
        <taxon>Nocardiaceae</taxon>
        <taxon>Rhodococcus</taxon>
    </lineage>
</organism>
<protein>
    <submittedName>
        <fullName evidence="6">ABC transporter substrate-binding protein</fullName>
    </submittedName>
</protein>
<accession>A0A076ER39</accession>
<dbReference type="CDD" id="cd13530">
    <property type="entry name" value="PBP2_peptides_like"/>
    <property type="match status" value="1"/>
</dbReference>
<dbReference type="AlphaFoldDB" id="A0A076ER39"/>
<dbReference type="RefSeq" id="WP_112301051.1">
    <property type="nucleotide sequence ID" value="NZ_CP008947.1"/>
</dbReference>
<comment type="similarity">
    <text evidence="2 4">Belongs to the bacterial solute-binding protein 3 family.</text>
</comment>
<dbReference type="GO" id="GO:0030313">
    <property type="term" value="C:cell envelope"/>
    <property type="evidence" value="ECO:0007669"/>
    <property type="project" value="UniProtKB-SubCell"/>
</dbReference>
<dbReference type="InterPro" id="IPR001638">
    <property type="entry name" value="Solute-binding_3/MltF_N"/>
</dbReference>
<gene>
    <name evidence="6" type="ORF">EP51_15510</name>
</gene>
<evidence type="ECO:0000256" key="3">
    <source>
        <dbReference type="ARBA" id="ARBA00022729"/>
    </source>
</evidence>
<keyword evidence="3" id="KW-0732">Signal</keyword>
<evidence type="ECO:0000259" key="5">
    <source>
        <dbReference type="SMART" id="SM00062"/>
    </source>
</evidence>
<evidence type="ECO:0000313" key="7">
    <source>
        <dbReference type="Proteomes" id="UP000028488"/>
    </source>
</evidence>
<dbReference type="Gene3D" id="3.40.190.10">
    <property type="entry name" value="Periplasmic binding protein-like II"/>
    <property type="match status" value="2"/>
</dbReference>
<dbReference type="eggNOG" id="COG0834">
    <property type="taxonomic scope" value="Bacteria"/>
</dbReference>
<evidence type="ECO:0000256" key="2">
    <source>
        <dbReference type="ARBA" id="ARBA00010333"/>
    </source>
</evidence>
<evidence type="ECO:0000256" key="1">
    <source>
        <dbReference type="ARBA" id="ARBA00004196"/>
    </source>
</evidence>
<dbReference type="SUPFAM" id="SSF53850">
    <property type="entry name" value="Periplasmic binding protein-like II"/>
    <property type="match status" value="1"/>
</dbReference>
<dbReference type="SMART" id="SM00062">
    <property type="entry name" value="PBPb"/>
    <property type="match status" value="1"/>
</dbReference>
<sequence>MTTAARSLRVGSALPDPPFEFRDGETPEGFDVEFTRAVAQVLGLEWSLVPYRGTDFNGIFDALAGDEFDCIASGTTVTPERRTRADFCAPYLVSGQSLAVDTSRHPGVRGVDDLGGLTVGVQHGNTSQPIVERLVAEGRAGAIRVYAYDRIGQALDDLSSGGCDAVMKLAPVLTWLVRDRPHVEVVDRGISREEIAVAVRTGDHALRERIESAQRTLAADGTLDRLRSKWLGIGEPEGGSY</sequence>
<reference evidence="6 7" key="1">
    <citation type="submission" date="2014-07" db="EMBL/GenBank/DDBJ databases">
        <title>Genome Sequence of Rhodococcus opacus Strain R7, a Biodegrader of Mono- and Polycyclic Aromatic Hydrocarbons.</title>
        <authorList>
            <person name="Di Gennaro P."/>
            <person name="Zampolli J."/>
            <person name="Presti I."/>
            <person name="Cappelletti M."/>
            <person name="D'Ursi P."/>
            <person name="Orro A."/>
            <person name="Mezzelani A."/>
            <person name="Milanesi L."/>
        </authorList>
    </citation>
    <scope>NUCLEOTIDE SEQUENCE [LARGE SCALE GENOMIC DNA]</scope>
    <source>
        <strain evidence="6 7">R7</strain>
    </source>
</reference>
<evidence type="ECO:0000256" key="4">
    <source>
        <dbReference type="RuleBase" id="RU003744"/>
    </source>
</evidence>